<gene>
    <name evidence="2" type="ORF">APLA_LOCUS10703</name>
</gene>
<accession>A0A8S1ALL4</accession>
<evidence type="ECO:0000313" key="2">
    <source>
        <dbReference type="EMBL" id="CAB3246032.1"/>
    </source>
</evidence>
<organism evidence="2 3">
    <name type="scientific">Arctia plantaginis</name>
    <name type="common">Wood tiger moth</name>
    <name type="synonym">Phalaena plantaginis</name>
    <dbReference type="NCBI Taxonomy" id="874455"/>
    <lineage>
        <taxon>Eukaryota</taxon>
        <taxon>Metazoa</taxon>
        <taxon>Ecdysozoa</taxon>
        <taxon>Arthropoda</taxon>
        <taxon>Hexapoda</taxon>
        <taxon>Insecta</taxon>
        <taxon>Pterygota</taxon>
        <taxon>Neoptera</taxon>
        <taxon>Endopterygota</taxon>
        <taxon>Lepidoptera</taxon>
        <taxon>Glossata</taxon>
        <taxon>Ditrysia</taxon>
        <taxon>Noctuoidea</taxon>
        <taxon>Erebidae</taxon>
        <taxon>Arctiinae</taxon>
        <taxon>Arctia</taxon>
    </lineage>
</organism>
<keyword evidence="3" id="KW-1185">Reference proteome</keyword>
<evidence type="ECO:0000313" key="3">
    <source>
        <dbReference type="Proteomes" id="UP000494106"/>
    </source>
</evidence>
<evidence type="ECO:0000256" key="1">
    <source>
        <dbReference type="SAM" id="MobiDB-lite"/>
    </source>
</evidence>
<dbReference type="EMBL" id="CADEBC010000525">
    <property type="protein sequence ID" value="CAB3246032.1"/>
    <property type="molecule type" value="Genomic_DNA"/>
</dbReference>
<proteinExistence type="predicted"/>
<dbReference type="AlphaFoldDB" id="A0A8S1ALL4"/>
<name>A0A8S1ALL4_ARCPL</name>
<sequence>MVNTCIVTRVARSTGGLASARRRRVMPTFSLKLGTPRPPSPAPDSALRTSIGGGGMKQRELSSPRGYIALSVRD</sequence>
<protein>
    <submittedName>
        <fullName evidence="2">Uncharacterized protein</fullName>
    </submittedName>
</protein>
<feature type="region of interest" description="Disordered" evidence="1">
    <location>
        <begin position="28"/>
        <end position="74"/>
    </location>
</feature>
<comment type="caution">
    <text evidence="2">The sequence shown here is derived from an EMBL/GenBank/DDBJ whole genome shotgun (WGS) entry which is preliminary data.</text>
</comment>
<reference evidence="2 3" key="1">
    <citation type="submission" date="2020-04" db="EMBL/GenBank/DDBJ databases">
        <authorList>
            <person name="Wallbank WR R."/>
            <person name="Pardo Diaz C."/>
            <person name="Kozak K."/>
            <person name="Martin S."/>
            <person name="Jiggins C."/>
            <person name="Moest M."/>
            <person name="Warren A I."/>
            <person name="Byers J.R.P. K."/>
            <person name="Montejo-Kovacevich G."/>
            <person name="Yen C E."/>
        </authorList>
    </citation>
    <scope>NUCLEOTIDE SEQUENCE [LARGE SCALE GENOMIC DNA]</scope>
</reference>
<dbReference type="Proteomes" id="UP000494106">
    <property type="component" value="Unassembled WGS sequence"/>
</dbReference>